<dbReference type="AlphaFoldDB" id="A0AAD6UZ43"/>
<dbReference type="SUPFAM" id="SSF53098">
    <property type="entry name" value="Ribonuclease H-like"/>
    <property type="match status" value="1"/>
</dbReference>
<accession>A0AAD6UZ43</accession>
<organism evidence="2 3">
    <name type="scientific">Mycena pura</name>
    <dbReference type="NCBI Taxonomy" id="153505"/>
    <lineage>
        <taxon>Eukaryota</taxon>
        <taxon>Fungi</taxon>
        <taxon>Dikarya</taxon>
        <taxon>Basidiomycota</taxon>
        <taxon>Agaricomycotina</taxon>
        <taxon>Agaricomycetes</taxon>
        <taxon>Agaricomycetidae</taxon>
        <taxon>Agaricales</taxon>
        <taxon>Marasmiineae</taxon>
        <taxon>Mycenaceae</taxon>
        <taxon>Mycena</taxon>
    </lineage>
</organism>
<reference evidence="2" key="1">
    <citation type="submission" date="2023-03" db="EMBL/GenBank/DDBJ databases">
        <title>Massive genome expansion in bonnet fungi (Mycena s.s.) driven by repeated elements and novel gene families across ecological guilds.</title>
        <authorList>
            <consortium name="Lawrence Berkeley National Laboratory"/>
            <person name="Harder C.B."/>
            <person name="Miyauchi S."/>
            <person name="Viragh M."/>
            <person name="Kuo A."/>
            <person name="Thoen E."/>
            <person name="Andreopoulos B."/>
            <person name="Lu D."/>
            <person name="Skrede I."/>
            <person name="Drula E."/>
            <person name="Henrissat B."/>
            <person name="Morin E."/>
            <person name="Kohler A."/>
            <person name="Barry K."/>
            <person name="LaButti K."/>
            <person name="Morin E."/>
            <person name="Salamov A."/>
            <person name="Lipzen A."/>
            <person name="Mereny Z."/>
            <person name="Hegedus B."/>
            <person name="Baldrian P."/>
            <person name="Stursova M."/>
            <person name="Weitz H."/>
            <person name="Taylor A."/>
            <person name="Grigoriev I.V."/>
            <person name="Nagy L.G."/>
            <person name="Martin F."/>
            <person name="Kauserud H."/>
        </authorList>
    </citation>
    <scope>NUCLEOTIDE SEQUENCE</scope>
    <source>
        <strain evidence="2">9144</strain>
    </source>
</reference>
<protein>
    <recommendedName>
        <fullName evidence="4">DUF659 domain-containing protein</fullName>
    </recommendedName>
</protein>
<comment type="caution">
    <text evidence="2">The sequence shown here is derived from an EMBL/GenBank/DDBJ whole genome shotgun (WGS) entry which is preliminary data.</text>
</comment>
<sequence>MGDGTLGYPEGWVVHILGGKSQSKSPCPNASQTAIQLARAADKRKPATDTTSASAGPSRKRAGSDAENAAVAKKAKKPMRQAELAVFKGIDLPFSDSQKDAIQAQCERVVVSCFLPEGFFKHPEVQRLHNMMRSRASEVLPSRRLIGGRLLTEAIERVDKKIVKSLENKNIGITGVCAVRPGQVTTLRLINTTAANKDGKSMATFFATVISEVEERYSCYVVYFVTDADGGSKKGRMILLTTRPDLFLPSCFGHQSNLIVVDYFKVSPFALEIAEELIALVNWINNHDKVRDIFDRAQQSVSADENQGRITVVTYIIANMTRWTTHATAFLRILRLKRSLTQAAILNETAIVNAQVGAAKSTEKVRLETEARAMIAQIVDRENRFWVGAETVAGDLEPICFGTNINQKDDVRPDQVLLALVGMYLHFADHPDEEIQKGMVKRLEKRWKDADQTMFLLALILNPFEGLSAFGPDAGFNAFNLVDLLLEVYRRTQNRPGNTDSIATRIKKENAIENAFFSLLASTGMYKNFREKKDAWIERRGKCPIQVWEHALSSANLGEQELRTLAILILEIVCNTAGAERLFSNLKIRFSDRRARTTIDKLEKKARVPTHIYWVNQRCSHLRKNHADASALLAVPRHSDLLDDQDDEDETERGRALVRVEKTWRVAMAKWVGERRAEAAEKDLEDDDSDTNQEEDEEESEMGESIPTRLPRVKKWPKMTLAKLFKGRAAPPPRPTRAEIEEQAERDAADDAADAEEDNIPDDGGIEIASDEEYMG</sequence>
<evidence type="ECO:0000313" key="2">
    <source>
        <dbReference type="EMBL" id="KAJ7195384.1"/>
    </source>
</evidence>
<feature type="compositionally biased region" description="Acidic residues" evidence="1">
    <location>
        <begin position="683"/>
        <end position="702"/>
    </location>
</feature>
<feature type="compositionally biased region" description="Basic and acidic residues" evidence="1">
    <location>
        <begin position="736"/>
        <end position="749"/>
    </location>
</feature>
<evidence type="ECO:0000256" key="1">
    <source>
        <dbReference type="SAM" id="MobiDB-lite"/>
    </source>
</evidence>
<dbReference type="InterPro" id="IPR012337">
    <property type="entry name" value="RNaseH-like_sf"/>
</dbReference>
<keyword evidence="3" id="KW-1185">Reference proteome</keyword>
<dbReference type="EMBL" id="JARJCW010000091">
    <property type="protein sequence ID" value="KAJ7195384.1"/>
    <property type="molecule type" value="Genomic_DNA"/>
</dbReference>
<evidence type="ECO:0008006" key="4">
    <source>
        <dbReference type="Google" id="ProtNLM"/>
    </source>
</evidence>
<feature type="region of interest" description="Disordered" evidence="1">
    <location>
        <begin position="675"/>
        <end position="776"/>
    </location>
</feature>
<feature type="compositionally biased region" description="Polar residues" evidence="1">
    <location>
        <begin position="21"/>
        <end position="35"/>
    </location>
</feature>
<feature type="compositionally biased region" description="Acidic residues" evidence="1">
    <location>
        <begin position="750"/>
        <end position="776"/>
    </location>
</feature>
<name>A0AAD6UZ43_9AGAR</name>
<evidence type="ECO:0000313" key="3">
    <source>
        <dbReference type="Proteomes" id="UP001219525"/>
    </source>
</evidence>
<proteinExistence type="predicted"/>
<dbReference type="Proteomes" id="UP001219525">
    <property type="component" value="Unassembled WGS sequence"/>
</dbReference>
<feature type="region of interest" description="Disordered" evidence="1">
    <location>
        <begin position="21"/>
        <end position="75"/>
    </location>
</feature>
<gene>
    <name evidence="2" type="ORF">GGX14DRAFT_377173</name>
</gene>